<evidence type="ECO:0000313" key="2">
    <source>
        <dbReference type="Proteomes" id="UP001159427"/>
    </source>
</evidence>
<evidence type="ECO:0008006" key="3">
    <source>
        <dbReference type="Google" id="ProtNLM"/>
    </source>
</evidence>
<dbReference type="EMBL" id="CALNXI010001042">
    <property type="protein sequence ID" value="CAH3152791.1"/>
    <property type="molecule type" value="Genomic_DNA"/>
</dbReference>
<reference evidence="1 2" key="1">
    <citation type="submission" date="2022-05" db="EMBL/GenBank/DDBJ databases">
        <authorList>
            <consortium name="Genoscope - CEA"/>
            <person name="William W."/>
        </authorList>
    </citation>
    <scope>NUCLEOTIDE SEQUENCE [LARGE SCALE GENOMIC DNA]</scope>
</reference>
<feature type="non-terminal residue" evidence="1">
    <location>
        <position position="367"/>
    </location>
</feature>
<dbReference type="Proteomes" id="UP001159427">
    <property type="component" value="Unassembled WGS sequence"/>
</dbReference>
<evidence type="ECO:0000313" key="1">
    <source>
        <dbReference type="EMBL" id="CAH3152791.1"/>
    </source>
</evidence>
<proteinExistence type="predicted"/>
<name>A0ABN8PX99_9CNID</name>
<sequence>MHRVRLVQRNRTFKLCYIFSSNDTCNLDVVGKLLSCIKEKLGIKMLAFKNHFCLSDSTEMCESIIPDLIMDFAIFVVHANEDRFFINEDSARIYRALLKATVIGGKVLVVIGGDDNYKDWSEEQGSYLSRWARRKISSQFNEECLDGRKSFIFSWDREHRPIHEDALLHYFDPDKKDKKFVPEKEVEVPVTPLFPKQQEEDEPMDESNEPFEDFEKISYAYIPGMDTSPPRESIAILIQDESDINTIKEVFGDVLLGINPVTSRDPRSMKDLLLERSTLVRSCFIVAESAKIKEELLTNSRSTVYLELLKTANRIVEKKIVVILCTEEKSLTPGEEESITATIEELLGEKGSLFWCKGNNKTKRSSF</sequence>
<organism evidence="1 2">
    <name type="scientific">Porites evermanni</name>
    <dbReference type="NCBI Taxonomy" id="104178"/>
    <lineage>
        <taxon>Eukaryota</taxon>
        <taxon>Metazoa</taxon>
        <taxon>Cnidaria</taxon>
        <taxon>Anthozoa</taxon>
        <taxon>Hexacorallia</taxon>
        <taxon>Scleractinia</taxon>
        <taxon>Fungiina</taxon>
        <taxon>Poritidae</taxon>
        <taxon>Porites</taxon>
    </lineage>
</organism>
<protein>
    <recommendedName>
        <fullName evidence="3">CD-NTase-associated protein 12/Pycsar effector protein TIR domain-containing protein</fullName>
    </recommendedName>
</protein>
<gene>
    <name evidence="1" type="ORF">PEVE_00000882</name>
</gene>
<comment type="caution">
    <text evidence="1">The sequence shown here is derived from an EMBL/GenBank/DDBJ whole genome shotgun (WGS) entry which is preliminary data.</text>
</comment>
<keyword evidence="2" id="KW-1185">Reference proteome</keyword>
<accession>A0ABN8PX99</accession>